<dbReference type="InterPro" id="IPR050367">
    <property type="entry name" value="APC_superfamily"/>
</dbReference>
<evidence type="ECO:0000256" key="4">
    <source>
        <dbReference type="ARBA" id="ARBA00022989"/>
    </source>
</evidence>
<evidence type="ECO:0000256" key="6">
    <source>
        <dbReference type="SAM" id="MobiDB-lite"/>
    </source>
</evidence>
<evidence type="ECO:0000313" key="9">
    <source>
        <dbReference type="Proteomes" id="UP000595374"/>
    </source>
</evidence>
<dbReference type="AlphaFoldDB" id="A0A7T3ZYX7"/>
<reference evidence="8 9" key="1">
    <citation type="submission" date="2020-12" db="EMBL/GenBank/DDBJ databases">
        <title>FDA dAtabase for Regulatory Grade micrObial Sequences (FDA-ARGOS): Supporting development and validation of Infectious Disease Dx tests.</title>
        <authorList>
            <person name="Sproer C."/>
            <person name="Gronow S."/>
            <person name="Severitt S."/>
            <person name="Schroder I."/>
            <person name="Tallon L."/>
            <person name="Sadzewicz L."/>
            <person name="Zhao X."/>
            <person name="Boylan J."/>
            <person name="Ott S."/>
            <person name="Bowen H."/>
            <person name="Vavikolanu K."/>
            <person name="Mehta A."/>
            <person name="Aluvathingal J."/>
            <person name="Nadendla S."/>
            <person name="Lowell S."/>
            <person name="Myers T."/>
            <person name="Yan Y."/>
            <person name="Sichtig H."/>
        </authorList>
    </citation>
    <scope>NUCLEOTIDE SEQUENCE [LARGE SCALE GENOMIC DNA]</scope>
    <source>
        <strain evidence="8 9">FDAARGOS_990</strain>
    </source>
</reference>
<proteinExistence type="predicted"/>
<dbReference type="PANTHER" id="PTHR42770:SF7">
    <property type="entry name" value="MEMBRANE PROTEIN"/>
    <property type="match status" value="1"/>
</dbReference>
<keyword evidence="5 7" id="KW-0472">Membrane</keyword>
<dbReference type="PANTHER" id="PTHR42770">
    <property type="entry name" value="AMINO ACID TRANSPORTER-RELATED"/>
    <property type="match status" value="1"/>
</dbReference>
<evidence type="ECO:0000256" key="3">
    <source>
        <dbReference type="ARBA" id="ARBA00022692"/>
    </source>
</evidence>
<feature type="transmembrane region" description="Helical" evidence="7">
    <location>
        <begin position="412"/>
        <end position="430"/>
    </location>
</feature>
<organism evidence="8 9">
    <name type="scientific">Brevibacterium casei</name>
    <dbReference type="NCBI Taxonomy" id="33889"/>
    <lineage>
        <taxon>Bacteria</taxon>
        <taxon>Bacillati</taxon>
        <taxon>Actinomycetota</taxon>
        <taxon>Actinomycetes</taxon>
        <taxon>Micrococcales</taxon>
        <taxon>Brevibacteriaceae</taxon>
        <taxon>Brevibacterium</taxon>
    </lineage>
</organism>
<name>A0A7T3ZYX7_9MICO</name>
<feature type="transmembrane region" description="Helical" evidence="7">
    <location>
        <begin position="61"/>
        <end position="81"/>
    </location>
</feature>
<keyword evidence="4 7" id="KW-1133">Transmembrane helix</keyword>
<dbReference type="GO" id="GO:0005886">
    <property type="term" value="C:plasma membrane"/>
    <property type="evidence" value="ECO:0007669"/>
    <property type="project" value="UniProtKB-SubCell"/>
</dbReference>
<evidence type="ECO:0000256" key="7">
    <source>
        <dbReference type="SAM" id="Phobius"/>
    </source>
</evidence>
<feature type="region of interest" description="Disordered" evidence="6">
    <location>
        <begin position="1"/>
        <end position="20"/>
    </location>
</feature>
<dbReference type="Proteomes" id="UP000595374">
    <property type="component" value="Chromosome"/>
</dbReference>
<evidence type="ECO:0000256" key="2">
    <source>
        <dbReference type="ARBA" id="ARBA00022475"/>
    </source>
</evidence>
<feature type="compositionally biased region" description="Polar residues" evidence="6">
    <location>
        <begin position="1"/>
        <end position="17"/>
    </location>
</feature>
<feature type="transmembrane region" description="Helical" evidence="7">
    <location>
        <begin position="135"/>
        <end position="159"/>
    </location>
</feature>
<comment type="subcellular location">
    <subcellularLocation>
        <location evidence="1">Cell membrane</location>
        <topology evidence="1">Multi-pass membrane protein</topology>
    </subcellularLocation>
</comment>
<dbReference type="GO" id="GO:0022857">
    <property type="term" value="F:transmembrane transporter activity"/>
    <property type="evidence" value="ECO:0007669"/>
    <property type="project" value="InterPro"/>
</dbReference>
<evidence type="ECO:0000256" key="5">
    <source>
        <dbReference type="ARBA" id="ARBA00023136"/>
    </source>
</evidence>
<dbReference type="Pfam" id="PF13520">
    <property type="entry name" value="AA_permease_2"/>
    <property type="match status" value="1"/>
</dbReference>
<dbReference type="InterPro" id="IPR002293">
    <property type="entry name" value="AA/rel_permease1"/>
</dbReference>
<dbReference type="Gene3D" id="1.20.1740.10">
    <property type="entry name" value="Amino acid/polyamine transporter I"/>
    <property type="match status" value="1"/>
</dbReference>
<dbReference type="PIRSF" id="PIRSF006060">
    <property type="entry name" value="AA_transporter"/>
    <property type="match status" value="1"/>
</dbReference>
<feature type="transmembrane region" description="Helical" evidence="7">
    <location>
        <begin position="102"/>
        <end position="123"/>
    </location>
</feature>
<feature type="transmembrane region" description="Helical" evidence="7">
    <location>
        <begin position="389"/>
        <end position="406"/>
    </location>
</feature>
<feature type="transmembrane region" description="Helical" evidence="7">
    <location>
        <begin position="28"/>
        <end position="55"/>
    </location>
</feature>
<feature type="transmembrane region" description="Helical" evidence="7">
    <location>
        <begin position="241"/>
        <end position="262"/>
    </location>
</feature>
<feature type="transmembrane region" description="Helical" evidence="7">
    <location>
        <begin position="282"/>
        <end position="304"/>
    </location>
</feature>
<sequence length="439" mass="44745">MTSHQQPATTHQSSTPSSRERASGWARIAALSAGVAAGLASVVGAGLIAVPAAVLHETGSGAVLTWLVAALACLPMIMLFRDTVVGSARSADPLRATIRAGLGPRAAAMVPLMFAMVVVVGLPSGAVMAARNLTAIMQVPVSEIALAALLLGVAVAINLRGRTLGSAIERSGAVVLVAALIGVVTWSLLHPTRSPDVLPDGPALALVPAGALIAFWAFIGFENLTFLARELPDPRRDFAPVAMTTLALLLALVLALTLAVVVQTAQADPVTGVVDAVRSTPWGGVVAGVLAASGLLGMALNAVAWTRGVGAVISAAAADGILPRTFAAAPDATPRRAVLLLSAGFTVSLTILLVRPDLVVDMLGAASGVFVLIYIMCIVAYVRTAGLRVWSVANLLLVPLMAWTLISSGSRAIFPVAVLLVAAVIAVIRTKTGSLPDDR</sequence>
<feature type="transmembrane region" description="Helical" evidence="7">
    <location>
        <begin position="201"/>
        <end position="221"/>
    </location>
</feature>
<gene>
    <name evidence="8" type="ORF">I6H47_15660</name>
</gene>
<evidence type="ECO:0000256" key="1">
    <source>
        <dbReference type="ARBA" id="ARBA00004651"/>
    </source>
</evidence>
<feature type="transmembrane region" description="Helical" evidence="7">
    <location>
        <begin position="171"/>
        <end position="189"/>
    </location>
</feature>
<dbReference type="EMBL" id="CP065989">
    <property type="protein sequence ID" value="QQB14178.1"/>
    <property type="molecule type" value="Genomic_DNA"/>
</dbReference>
<keyword evidence="2" id="KW-1003">Cell membrane</keyword>
<keyword evidence="3 7" id="KW-0812">Transmembrane</keyword>
<evidence type="ECO:0000313" key="8">
    <source>
        <dbReference type="EMBL" id="QQB14178.1"/>
    </source>
</evidence>
<accession>A0A7T3ZYX7</accession>
<feature type="transmembrane region" description="Helical" evidence="7">
    <location>
        <begin position="337"/>
        <end position="356"/>
    </location>
</feature>
<feature type="transmembrane region" description="Helical" evidence="7">
    <location>
        <begin position="362"/>
        <end position="382"/>
    </location>
</feature>
<dbReference type="RefSeq" id="WP_198499290.1">
    <property type="nucleotide sequence ID" value="NZ_CP065989.1"/>
</dbReference>
<protein>
    <submittedName>
        <fullName evidence="8">Amino acid permease</fullName>
    </submittedName>
</protein>